<keyword evidence="3" id="KW-0597">Phosphoprotein</keyword>
<evidence type="ECO:0000313" key="8">
    <source>
        <dbReference type="EMBL" id="QCP10772.1"/>
    </source>
</evidence>
<feature type="domain" description="Histidine kinase" evidence="6">
    <location>
        <begin position="404"/>
        <end position="620"/>
    </location>
</feature>
<keyword evidence="7" id="KW-0418">Kinase</keyword>
<keyword evidence="4" id="KW-0812">Transmembrane</keyword>
<gene>
    <name evidence="8" type="ORF">FCL38_10270</name>
    <name evidence="7" type="ORF">FHS02_003556</name>
</gene>
<dbReference type="InterPro" id="IPR004358">
    <property type="entry name" value="Sig_transdc_His_kin-like_C"/>
</dbReference>
<dbReference type="InterPro" id="IPR005467">
    <property type="entry name" value="His_kinase_dom"/>
</dbReference>
<dbReference type="Gene3D" id="3.30.565.10">
    <property type="entry name" value="Histidine kinase-like ATPase, C-terminal domain"/>
    <property type="match status" value="1"/>
</dbReference>
<dbReference type="RefSeq" id="WP_137313651.1">
    <property type="nucleotide sequence ID" value="NZ_CP040017.1"/>
</dbReference>
<dbReference type="PANTHER" id="PTHR43065:SF42">
    <property type="entry name" value="TWO-COMPONENT SENSOR PPRA"/>
    <property type="match status" value="1"/>
</dbReference>
<evidence type="ECO:0000256" key="2">
    <source>
        <dbReference type="ARBA" id="ARBA00012438"/>
    </source>
</evidence>
<reference evidence="8 9" key="1">
    <citation type="submission" date="2019-05" db="EMBL/GenBank/DDBJ databases">
        <title>Draft Genome Sequences of Six Type Strains of the Genus Massilia.</title>
        <authorList>
            <person name="Miess H."/>
            <person name="Frediansyhah A."/>
            <person name="Gross H."/>
        </authorList>
    </citation>
    <scope>NUCLEOTIDE SEQUENCE [LARGE SCALE GENOMIC DNA]</scope>
    <source>
        <strain evidence="8 9">DSMZ 26121</strain>
    </source>
</reference>
<sequence>MIFLSRQAMLRLLLPIALSCAAQAGSCAAPARVLLLMSGGASAPWSLQLGEALRGEVLRRHASAELHLEVLQQPAGAGAGAGAGVIAHAVPPRWLTEKYAGQAYAAVVPLTVDQLPVALALRDRLWPAATVVVPDLDRARLAGLAAAPRVTGLLKQDPVARNLELMFAVAPATRHIAIVSAGLDRDPIRRNWRGALQPWLRRATLIDLGGLAPEELSRRLRDLPPRTALYFAAPNTGHNAAVMTPYDTLRALAPQTRAPIFVDAATLLGTGALGGWVHSPAVFARDIASQLNRLLAGIPPARIGIEPHSAPRLQFDWRALQRAGLAGAPLPPGSELLFRPPGLWEAYRGAVLATALVLAIQSALIAALLLERRRRKGAERRARRHLGELARLDRIGAVGALSAALAHEINQPLGAILSNAETAEVLLDLPAPPYGELRDIIAAIRDDNARAAAVLVRLRAWIADGAGQQQRVALNPLLLDVARILRVELHMRKTELRLQLGETVPDVVADGVQIQQVTLNLVLNALDALQQVAPAQRRVTIRSTRNAAGGADVCVIDSGPGLSDIAAERLFEPFFSTKPDGLGVGLSISRSILERHGGLLQAERPGGGGALFRFSLPCAAGPSP</sequence>
<keyword evidence="7" id="KW-0808">Transferase</keyword>
<protein>
    <recommendedName>
        <fullName evidence="2">histidine kinase</fullName>
        <ecNumber evidence="2">2.7.13.3</ecNumber>
    </recommendedName>
</protein>
<keyword evidence="4" id="KW-1133">Transmembrane helix</keyword>
<dbReference type="Proteomes" id="UP000584325">
    <property type="component" value="Unassembled WGS sequence"/>
</dbReference>
<evidence type="ECO:0000256" key="1">
    <source>
        <dbReference type="ARBA" id="ARBA00000085"/>
    </source>
</evidence>
<keyword evidence="9" id="KW-1185">Reference proteome</keyword>
<dbReference type="Proteomes" id="UP000298763">
    <property type="component" value="Chromosome"/>
</dbReference>
<name>A0A4P8HQD2_9BURK</name>
<evidence type="ECO:0000313" key="10">
    <source>
        <dbReference type="Proteomes" id="UP000584325"/>
    </source>
</evidence>
<dbReference type="EC" id="2.7.13.3" evidence="2"/>
<dbReference type="InterPro" id="IPR003594">
    <property type="entry name" value="HATPase_dom"/>
</dbReference>
<dbReference type="PROSITE" id="PS50109">
    <property type="entry name" value="HIS_KIN"/>
    <property type="match status" value="1"/>
</dbReference>
<dbReference type="CDD" id="cd00082">
    <property type="entry name" value="HisKA"/>
    <property type="match status" value="1"/>
</dbReference>
<dbReference type="GO" id="GO:0000155">
    <property type="term" value="F:phosphorelay sensor kinase activity"/>
    <property type="evidence" value="ECO:0007669"/>
    <property type="project" value="InterPro"/>
</dbReference>
<dbReference type="AlphaFoldDB" id="A0A4P8HQD2"/>
<feature type="transmembrane region" description="Helical" evidence="4">
    <location>
        <begin position="346"/>
        <end position="370"/>
    </location>
</feature>
<dbReference type="InterPro" id="IPR003661">
    <property type="entry name" value="HisK_dim/P_dom"/>
</dbReference>
<organism evidence="7 10">
    <name type="scientific">Pseudoduganella umbonata</name>
    <dbReference type="NCBI Taxonomy" id="864828"/>
    <lineage>
        <taxon>Bacteria</taxon>
        <taxon>Pseudomonadati</taxon>
        <taxon>Pseudomonadota</taxon>
        <taxon>Betaproteobacteria</taxon>
        <taxon>Burkholderiales</taxon>
        <taxon>Oxalobacteraceae</taxon>
        <taxon>Telluria group</taxon>
        <taxon>Pseudoduganella</taxon>
    </lineage>
</organism>
<dbReference type="EMBL" id="CP040017">
    <property type="protein sequence ID" value="QCP10772.1"/>
    <property type="molecule type" value="Genomic_DNA"/>
</dbReference>
<dbReference type="InterPro" id="IPR036890">
    <property type="entry name" value="HATPase_C_sf"/>
</dbReference>
<proteinExistence type="predicted"/>
<evidence type="ECO:0000313" key="7">
    <source>
        <dbReference type="EMBL" id="MBB3222733.1"/>
    </source>
</evidence>
<keyword evidence="5" id="KW-0732">Signal</keyword>
<dbReference type="EMBL" id="JACHXS010000006">
    <property type="protein sequence ID" value="MBB3222733.1"/>
    <property type="molecule type" value="Genomic_DNA"/>
</dbReference>
<dbReference type="OrthoDB" id="8559580at2"/>
<comment type="catalytic activity">
    <reaction evidence="1">
        <text>ATP + protein L-histidine = ADP + protein N-phospho-L-histidine.</text>
        <dbReference type="EC" id="2.7.13.3"/>
    </reaction>
</comment>
<evidence type="ECO:0000256" key="3">
    <source>
        <dbReference type="ARBA" id="ARBA00022553"/>
    </source>
</evidence>
<keyword evidence="4" id="KW-0472">Membrane</keyword>
<evidence type="ECO:0000259" key="6">
    <source>
        <dbReference type="PROSITE" id="PS50109"/>
    </source>
</evidence>
<evidence type="ECO:0000256" key="4">
    <source>
        <dbReference type="SAM" id="Phobius"/>
    </source>
</evidence>
<dbReference type="InterPro" id="IPR036097">
    <property type="entry name" value="HisK_dim/P_sf"/>
</dbReference>
<dbReference type="SUPFAM" id="SSF55874">
    <property type="entry name" value="ATPase domain of HSP90 chaperone/DNA topoisomerase II/histidine kinase"/>
    <property type="match status" value="1"/>
</dbReference>
<feature type="chain" id="PRO_5044607328" description="histidine kinase" evidence="5">
    <location>
        <begin position="25"/>
        <end position="624"/>
    </location>
</feature>
<accession>A0A4P8HQD2</accession>
<evidence type="ECO:0000256" key="5">
    <source>
        <dbReference type="SAM" id="SignalP"/>
    </source>
</evidence>
<dbReference type="SUPFAM" id="SSF47384">
    <property type="entry name" value="Homodimeric domain of signal transducing histidine kinase"/>
    <property type="match status" value="1"/>
</dbReference>
<dbReference type="SMART" id="SM00387">
    <property type="entry name" value="HATPase_c"/>
    <property type="match status" value="1"/>
</dbReference>
<dbReference type="Gene3D" id="1.10.287.130">
    <property type="match status" value="1"/>
</dbReference>
<dbReference type="Pfam" id="PF02518">
    <property type="entry name" value="HATPase_c"/>
    <property type="match status" value="1"/>
</dbReference>
<dbReference type="PANTHER" id="PTHR43065">
    <property type="entry name" value="SENSOR HISTIDINE KINASE"/>
    <property type="match status" value="1"/>
</dbReference>
<reference evidence="7 10" key="2">
    <citation type="submission" date="2020-08" db="EMBL/GenBank/DDBJ databases">
        <title>Genomic Encyclopedia of Type Strains, Phase III (KMG-III): the genomes of soil and plant-associated and newly described type strains.</title>
        <authorList>
            <person name="Whitman W."/>
        </authorList>
    </citation>
    <scope>NUCLEOTIDE SEQUENCE [LARGE SCALE GENOMIC DNA]</scope>
    <source>
        <strain evidence="7 10">CECT 7753</strain>
    </source>
</reference>
<dbReference type="PRINTS" id="PR00344">
    <property type="entry name" value="BCTRLSENSOR"/>
</dbReference>
<evidence type="ECO:0000313" key="9">
    <source>
        <dbReference type="Proteomes" id="UP000298763"/>
    </source>
</evidence>
<feature type="signal peptide" evidence="5">
    <location>
        <begin position="1"/>
        <end position="24"/>
    </location>
</feature>